<dbReference type="HOGENOM" id="CLU_000445_0_6_0"/>
<dbReference type="Gene3D" id="3.40.50.300">
    <property type="entry name" value="P-loop containing nucleotide triphosphate hydrolases"/>
    <property type="match status" value="1"/>
</dbReference>
<keyword evidence="3" id="KW-0805">Transcription regulation</keyword>
<dbReference type="RefSeq" id="WP_014448978.1">
    <property type="nucleotide sequence ID" value="NC_017094.1"/>
</dbReference>
<dbReference type="Gene3D" id="1.10.10.60">
    <property type="entry name" value="Homeodomain-like"/>
    <property type="match status" value="1"/>
</dbReference>
<dbReference type="InterPro" id="IPR025662">
    <property type="entry name" value="Sigma_54_int_dom_ATP-bd_1"/>
</dbReference>
<dbReference type="GO" id="GO:0000160">
    <property type="term" value="P:phosphorelay signal transduction system"/>
    <property type="evidence" value="ECO:0007669"/>
    <property type="project" value="InterPro"/>
</dbReference>
<reference evidence="10" key="2">
    <citation type="submission" date="2012-03" db="EMBL/GenBank/DDBJ databases">
        <title>The complete genome sequence of the pioneer microbe on fresh volcanic deposit, Leptospirillum ferrooxidans strain C2-3.</title>
        <authorList>
            <person name="Fujimura R."/>
            <person name="Sato Y."/>
            <person name="Nishizawa T."/>
            <person name="Nanba K."/>
            <person name="Oshima K."/>
            <person name="Hattori M."/>
            <person name="Kamijo T."/>
            <person name="Ohta H."/>
        </authorList>
    </citation>
    <scope>NUCLEOTIDE SEQUENCE [LARGE SCALE GENOMIC DNA]</scope>
    <source>
        <strain evidence="10">C2-3</strain>
    </source>
</reference>
<feature type="domain" description="Response regulatory" evidence="8">
    <location>
        <begin position="4"/>
        <end position="118"/>
    </location>
</feature>
<keyword evidence="6" id="KW-0597">Phosphoprotein</keyword>
<dbReference type="Pfam" id="PF00072">
    <property type="entry name" value="Response_reg"/>
    <property type="match status" value="1"/>
</dbReference>
<keyword evidence="2" id="KW-0067">ATP-binding</keyword>
<name>I0IMI7_LEPFC</name>
<protein>
    <submittedName>
        <fullName evidence="9">Two component, sigma-54 specific, transcriptional regulator, Fis family</fullName>
    </submittedName>
</protein>
<dbReference type="Gene3D" id="3.40.50.2300">
    <property type="match status" value="1"/>
</dbReference>
<dbReference type="PROSITE" id="PS00675">
    <property type="entry name" value="SIGMA54_INTERACT_1"/>
    <property type="match status" value="1"/>
</dbReference>
<dbReference type="OrthoDB" id="9803970at2"/>
<evidence type="ECO:0000313" key="9">
    <source>
        <dbReference type="EMBL" id="BAM06486.1"/>
    </source>
</evidence>
<dbReference type="FunFam" id="3.40.50.300:FF:000006">
    <property type="entry name" value="DNA-binding transcriptional regulator NtrC"/>
    <property type="match status" value="1"/>
</dbReference>
<evidence type="ECO:0000256" key="4">
    <source>
        <dbReference type="ARBA" id="ARBA00023125"/>
    </source>
</evidence>
<dbReference type="InterPro" id="IPR003593">
    <property type="entry name" value="AAA+_ATPase"/>
</dbReference>
<dbReference type="Pfam" id="PF00158">
    <property type="entry name" value="Sigma54_activat"/>
    <property type="match status" value="1"/>
</dbReference>
<evidence type="ECO:0000256" key="3">
    <source>
        <dbReference type="ARBA" id="ARBA00023015"/>
    </source>
</evidence>
<dbReference type="InterPro" id="IPR011006">
    <property type="entry name" value="CheY-like_superfamily"/>
</dbReference>
<organism evidence="9 10">
    <name type="scientific">Leptospirillum ferrooxidans (strain C2-3)</name>
    <dbReference type="NCBI Taxonomy" id="1162668"/>
    <lineage>
        <taxon>Bacteria</taxon>
        <taxon>Pseudomonadati</taxon>
        <taxon>Nitrospirota</taxon>
        <taxon>Nitrospiria</taxon>
        <taxon>Nitrospirales</taxon>
        <taxon>Nitrospiraceae</taxon>
        <taxon>Leptospirillum</taxon>
    </lineage>
</organism>
<dbReference type="InterPro" id="IPR009057">
    <property type="entry name" value="Homeodomain-like_sf"/>
</dbReference>
<gene>
    <name evidence="9" type="ordered locus">LFE_0771</name>
</gene>
<dbReference type="STRING" id="1162668.LFE_0771"/>
<dbReference type="InterPro" id="IPR027417">
    <property type="entry name" value="P-loop_NTPase"/>
</dbReference>
<dbReference type="SUPFAM" id="SSF52172">
    <property type="entry name" value="CheY-like"/>
    <property type="match status" value="1"/>
</dbReference>
<evidence type="ECO:0000256" key="6">
    <source>
        <dbReference type="PROSITE-ProRule" id="PRU00169"/>
    </source>
</evidence>
<dbReference type="GO" id="GO:0006355">
    <property type="term" value="P:regulation of DNA-templated transcription"/>
    <property type="evidence" value="ECO:0007669"/>
    <property type="project" value="InterPro"/>
</dbReference>
<evidence type="ECO:0000259" key="8">
    <source>
        <dbReference type="PROSITE" id="PS50110"/>
    </source>
</evidence>
<dbReference type="GO" id="GO:0005524">
    <property type="term" value="F:ATP binding"/>
    <property type="evidence" value="ECO:0007669"/>
    <property type="project" value="UniProtKB-KW"/>
</dbReference>
<evidence type="ECO:0000256" key="1">
    <source>
        <dbReference type="ARBA" id="ARBA00022741"/>
    </source>
</evidence>
<dbReference type="SUPFAM" id="SSF46689">
    <property type="entry name" value="Homeodomain-like"/>
    <property type="match status" value="1"/>
</dbReference>
<evidence type="ECO:0000259" key="7">
    <source>
        <dbReference type="PROSITE" id="PS50045"/>
    </source>
</evidence>
<proteinExistence type="predicted"/>
<feature type="domain" description="Sigma-54 factor interaction" evidence="7">
    <location>
        <begin position="143"/>
        <end position="373"/>
    </location>
</feature>
<evidence type="ECO:0000256" key="5">
    <source>
        <dbReference type="ARBA" id="ARBA00023163"/>
    </source>
</evidence>
<dbReference type="Pfam" id="PF02954">
    <property type="entry name" value="HTH_8"/>
    <property type="match status" value="1"/>
</dbReference>
<reference evidence="9 10" key="1">
    <citation type="journal article" date="2012" name="J. Bacteriol.">
        <title>Complete Genome Sequence of Leptospirillum ferrooxidans Strain C2-3, Isolated from a Fresh Volcanic Ash Deposit on the Island of Miyake, Japan.</title>
        <authorList>
            <person name="Fujimura R."/>
            <person name="Sato Y."/>
            <person name="Nishizawa T."/>
            <person name="Oshima K."/>
            <person name="Kim S.-W."/>
            <person name="Hattori M."/>
            <person name="Kamijo T."/>
            <person name="Ohta H."/>
        </authorList>
    </citation>
    <scope>NUCLEOTIDE SEQUENCE [LARGE SCALE GENOMIC DNA]</scope>
    <source>
        <strain evidence="9 10">C2-3</strain>
    </source>
</reference>
<dbReference type="PROSITE" id="PS00676">
    <property type="entry name" value="SIGMA54_INTERACT_2"/>
    <property type="match status" value="1"/>
</dbReference>
<dbReference type="SMART" id="SM00382">
    <property type="entry name" value="AAA"/>
    <property type="match status" value="1"/>
</dbReference>
<dbReference type="PROSITE" id="PS50110">
    <property type="entry name" value="RESPONSE_REGULATORY"/>
    <property type="match status" value="1"/>
</dbReference>
<dbReference type="PROSITE" id="PS00688">
    <property type="entry name" value="SIGMA54_INTERACT_3"/>
    <property type="match status" value="1"/>
</dbReference>
<accession>I0IMI7</accession>
<dbReference type="SMART" id="SM00448">
    <property type="entry name" value="REC"/>
    <property type="match status" value="1"/>
</dbReference>
<dbReference type="KEGG" id="lfc:LFE_0771"/>
<dbReference type="AlphaFoldDB" id="I0IMI7"/>
<evidence type="ECO:0000256" key="2">
    <source>
        <dbReference type="ARBA" id="ARBA00022840"/>
    </source>
</evidence>
<dbReference type="PRINTS" id="PR01590">
    <property type="entry name" value="HTHFIS"/>
</dbReference>
<dbReference type="InterPro" id="IPR002197">
    <property type="entry name" value="HTH_Fis"/>
</dbReference>
<keyword evidence="5" id="KW-0804">Transcription</keyword>
<dbReference type="Pfam" id="PF25601">
    <property type="entry name" value="AAA_lid_14"/>
    <property type="match status" value="1"/>
</dbReference>
<dbReference type="InterPro" id="IPR002078">
    <property type="entry name" value="Sigma_54_int"/>
</dbReference>
<sequence length="463" mass="51791">MIANILFIEDEPSIREAFSIKLSEKGYLVQTARNGEEGIGMLKKFNPDILILDMVMAGMSGLDVLKEVRSQDSEIPVVVLTARGTVKDAVEAMRLGAFDFVTKSIDMDELLLSLANATRFLSLSREARYWTGKESERYALEHMVAESETSLHLKKQVRDLASNDQVTVLLQGETGSGKEYVSKVLHYNGPLGNRPFIEVDCPAIPSELFESELFGYEKGSFTGASGKKVGLIELADGGTVLLDEIGDLPLPLQAKLLRVIEERTIRRVGGGAQFPVNVRFMAATHRDLRQAVKNGTFREDLFYRLNVVVLPIPPLRERRKDIIPISEKFLYKSAQIFRKKIHRISPSAKQLLISYDFPGNIRELSNLIERAVLYCSGTQLECEHFPAELQCKKNISGEDKSSEKHSDQQELAIPFRIGADSLESHERELIAKVLAHSNGKKTMAAKFLGISRWALDRRIKEGG</sequence>
<keyword evidence="10" id="KW-1185">Reference proteome</keyword>
<dbReference type="InterPro" id="IPR058031">
    <property type="entry name" value="AAA_lid_NorR"/>
</dbReference>
<dbReference type="GO" id="GO:0043565">
    <property type="term" value="F:sequence-specific DNA binding"/>
    <property type="evidence" value="ECO:0007669"/>
    <property type="project" value="InterPro"/>
</dbReference>
<dbReference type="InterPro" id="IPR025943">
    <property type="entry name" value="Sigma_54_int_dom_ATP-bd_2"/>
</dbReference>
<dbReference type="InterPro" id="IPR001789">
    <property type="entry name" value="Sig_transdc_resp-reg_receiver"/>
</dbReference>
<dbReference type="eggNOG" id="COG2204">
    <property type="taxonomic scope" value="Bacteria"/>
</dbReference>
<dbReference type="Gene3D" id="1.10.8.60">
    <property type="match status" value="1"/>
</dbReference>
<dbReference type="Proteomes" id="UP000007382">
    <property type="component" value="Chromosome"/>
</dbReference>
<dbReference type="PANTHER" id="PTHR32071">
    <property type="entry name" value="TRANSCRIPTIONAL REGULATORY PROTEIN"/>
    <property type="match status" value="1"/>
</dbReference>
<dbReference type="PROSITE" id="PS50045">
    <property type="entry name" value="SIGMA54_INTERACT_4"/>
    <property type="match status" value="1"/>
</dbReference>
<feature type="modified residue" description="4-aspartylphosphate" evidence="6">
    <location>
        <position position="53"/>
    </location>
</feature>
<dbReference type="EMBL" id="AP012342">
    <property type="protein sequence ID" value="BAM06486.1"/>
    <property type="molecule type" value="Genomic_DNA"/>
</dbReference>
<dbReference type="PATRIC" id="fig|1162668.3.peg.904"/>
<keyword evidence="4" id="KW-0238">DNA-binding</keyword>
<keyword evidence="1" id="KW-0547">Nucleotide-binding</keyword>
<evidence type="ECO:0000313" key="10">
    <source>
        <dbReference type="Proteomes" id="UP000007382"/>
    </source>
</evidence>
<dbReference type="CDD" id="cd00009">
    <property type="entry name" value="AAA"/>
    <property type="match status" value="1"/>
</dbReference>
<dbReference type="SUPFAM" id="SSF52540">
    <property type="entry name" value="P-loop containing nucleoside triphosphate hydrolases"/>
    <property type="match status" value="1"/>
</dbReference>
<dbReference type="InterPro" id="IPR025944">
    <property type="entry name" value="Sigma_54_int_dom_CS"/>
</dbReference>